<reference evidence="2 3" key="1">
    <citation type="submission" date="2022-12" db="EMBL/GenBank/DDBJ databases">
        <title>Assessment of beneficial effects and identification of host adaptation-associated genes of Ligilactobacillus salivarius isolated from Meles meles.</title>
        <authorList>
            <person name="Wang Y."/>
        </authorList>
    </citation>
    <scope>NUCLEOTIDE SEQUENCE [LARGE SCALE GENOMIC DNA]</scope>
    <source>
        <strain evidence="2 3">S35</strain>
        <plasmid evidence="2 3">unnamed2</plasmid>
    </source>
</reference>
<geneLocation type="plasmid" evidence="2 3">
    <name>unnamed2</name>
</geneLocation>
<organism evidence="2 3">
    <name type="scientific">Ligilactobacillus salivarius</name>
    <dbReference type="NCBI Taxonomy" id="1624"/>
    <lineage>
        <taxon>Bacteria</taxon>
        <taxon>Bacillati</taxon>
        <taxon>Bacillota</taxon>
        <taxon>Bacilli</taxon>
        <taxon>Lactobacillales</taxon>
        <taxon>Lactobacillaceae</taxon>
        <taxon>Ligilactobacillus</taxon>
    </lineage>
</organism>
<keyword evidence="1" id="KW-0812">Transmembrane</keyword>
<keyword evidence="1" id="KW-1133">Transmembrane helix</keyword>
<proteinExistence type="predicted"/>
<protein>
    <submittedName>
        <fullName evidence="2">Nicotinamide mononucleotide transporter</fullName>
    </submittedName>
</protein>
<feature type="transmembrane region" description="Helical" evidence="1">
    <location>
        <begin position="34"/>
        <end position="50"/>
    </location>
</feature>
<keyword evidence="2" id="KW-0614">Plasmid</keyword>
<gene>
    <name evidence="2" type="ORF">O2U02_10880</name>
</gene>
<evidence type="ECO:0000313" key="3">
    <source>
        <dbReference type="Proteomes" id="UP001224533"/>
    </source>
</evidence>
<feature type="transmembrane region" description="Helical" evidence="1">
    <location>
        <begin position="203"/>
        <end position="225"/>
    </location>
</feature>
<dbReference type="Proteomes" id="UP001224533">
    <property type="component" value="Plasmid unnamed2"/>
</dbReference>
<name>A0ABD7YY26_9LACO</name>
<dbReference type="AlphaFoldDB" id="A0ABD7YY26"/>
<feature type="transmembrane region" description="Helical" evidence="1">
    <location>
        <begin position="179"/>
        <end position="197"/>
    </location>
</feature>
<dbReference type="EMBL" id="CP114511">
    <property type="protein sequence ID" value="WHS18906.1"/>
    <property type="molecule type" value="Genomic_DNA"/>
</dbReference>
<dbReference type="RefSeq" id="WP_283475441.1">
    <property type="nucleotide sequence ID" value="NZ_CP114511.1"/>
</dbReference>
<keyword evidence="1" id="KW-0472">Membrane</keyword>
<accession>A0ABD7YY26</accession>
<sequence>MYTFVNSKSLTYTWFGMSLFLLCITSYIGYTGLSLFFILTFISSFFDILLEHWYSIGVSKKLVVFNCFANALGIVVQAYYGLYGGMVTSTIGFMLLIHKALTWDSRKDGKISYFKRQETTLTIMGISLGIVILGIVYGIVFRGNQPFWLVGLNVLTFILGVGGRILLLNGKVQAQYLYIARELADLAIFISMISLNLTSDSLWLRLASIVSSLIILFKASINWAYEAKRGD</sequence>
<feature type="transmembrane region" description="Helical" evidence="1">
    <location>
        <begin position="12"/>
        <end position="28"/>
    </location>
</feature>
<feature type="transmembrane region" description="Helical" evidence="1">
    <location>
        <begin position="86"/>
        <end position="101"/>
    </location>
</feature>
<feature type="transmembrane region" description="Helical" evidence="1">
    <location>
        <begin position="121"/>
        <end position="141"/>
    </location>
</feature>
<feature type="transmembrane region" description="Helical" evidence="1">
    <location>
        <begin position="147"/>
        <end position="167"/>
    </location>
</feature>
<evidence type="ECO:0000256" key="1">
    <source>
        <dbReference type="SAM" id="Phobius"/>
    </source>
</evidence>
<evidence type="ECO:0000313" key="2">
    <source>
        <dbReference type="EMBL" id="WHS18906.1"/>
    </source>
</evidence>